<dbReference type="PROSITE" id="PS51257">
    <property type="entry name" value="PROKAR_LIPOPROTEIN"/>
    <property type="match status" value="1"/>
</dbReference>
<gene>
    <name evidence="1" type="ORF">AGRA3207_006358</name>
</gene>
<dbReference type="SUPFAM" id="SSF51445">
    <property type="entry name" value="(Trans)glycosidases"/>
    <property type="match status" value="1"/>
</dbReference>
<dbReference type="InterPro" id="IPR052750">
    <property type="entry name" value="GH18_Chitinase"/>
</dbReference>
<evidence type="ECO:0000313" key="1">
    <source>
        <dbReference type="EMBL" id="QXJ24939.1"/>
    </source>
</evidence>
<evidence type="ECO:0000313" key="2">
    <source>
        <dbReference type="Proteomes" id="UP001049518"/>
    </source>
</evidence>
<protein>
    <submittedName>
        <fullName evidence="1">Chitinase</fullName>
    </submittedName>
</protein>
<dbReference type="RefSeq" id="WP_231330841.1">
    <property type="nucleotide sequence ID" value="NZ_CP059572.1"/>
</dbReference>
<dbReference type="EMBL" id="CP059572">
    <property type="protein sequence ID" value="QXJ24939.1"/>
    <property type="molecule type" value="Genomic_DNA"/>
</dbReference>
<reference evidence="1" key="1">
    <citation type="submission" date="2020-07" db="EMBL/GenBank/DDBJ databases">
        <authorList>
            <person name="Tarantini F.S."/>
            <person name="Hong K.W."/>
            <person name="Chan K.G."/>
        </authorList>
    </citation>
    <scope>NUCLEOTIDE SEQUENCE</scope>
    <source>
        <strain evidence="1">32-07</strain>
    </source>
</reference>
<dbReference type="PANTHER" id="PTHR42976:SF1">
    <property type="entry name" value="GH18 DOMAIN-CONTAINING PROTEIN-RELATED"/>
    <property type="match status" value="1"/>
</dbReference>
<proteinExistence type="predicted"/>
<dbReference type="InterPro" id="IPR017853">
    <property type="entry name" value="GH"/>
</dbReference>
<dbReference type="PANTHER" id="PTHR42976">
    <property type="entry name" value="BIFUNCTIONAL CHITINASE/LYSOZYME-RELATED"/>
    <property type="match status" value="1"/>
</dbReference>
<dbReference type="Proteomes" id="UP001049518">
    <property type="component" value="Chromosome"/>
</dbReference>
<keyword evidence="2" id="KW-1185">Reference proteome</keyword>
<dbReference type="CDD" id="cd06543">
    <property type="entry name" value="GH18_PF-ChiA-like"/>
    <property type="match status" value="1"/>
</dbReference>
<dbReference type="Gene3D" id="3.20.20.80">
    <property type="entry name" value="Glycosidases"/>
    <property type="match status" value="1"/>
</dbReference>
<accession>A0ABX8R3T2</accession>
<name>A0ABX8R3T2_9ACTN</name>
<sequence length="343" mass="35164">MSRSVARYIRACPLLRYLAVGLAAALGTVACGLAILPDPADGEPVRALRAAAAATDFAPYVDGSLHPPFDLVGTAKKTGVKTFTLAFITSGGGCVPKWGGVTDIGANPVANQAGDLRALGGDIRISFGGATGIELAAACPTAERLSAAYEQVVAAFKLTRADFDIEGSALADTAANTRRAQAIAALQKRNPDLEVSLTLPVLPEGLTPDGVELVKNAKANGVDIGAVNIMAMDYGPPSSQMGDLAIQAATSTEAQLRSVLDLPSAWERLAVTPMIGVNDVAGETFTLADAAQVGAFARARGLAWTSMWSANRDRPCPGGVKSQADPTCSGVDQEPLAFTSALG</sequence>
<organism evidence="1 2">
    <name type="scientific">Actinomadura graeca</name>
    <dbReference type="NCBI Taxonomy" id="2750812"/>
    <lineage>
        <taxon>Bacteria</taxon>
        <taxon>Bacillati</taxon>
        <taxon>Actinomycetota</taxon>
        <taxon>Actinomycetes</taxon>
        <taxon>Streptosporangiales</taxon>
        <taxon>Thermomonosporaceae</taxon>
        <taxon>Actinomadura</taxon>
    </lineage>
</organism>